<protein>
    <recommendedName>
        <fullName evidence="3">Nudix hydrolase domain-containing protein</fullName>
    </recommendedName>
</protein>
<comment type="caution">
    <text evidence="4">The sequence shown here is derived from an EMBL/GenBank/DDBJ whole genome shotgun (WGS) entry which is preliminary data.</text>
</comment>
<reference evidence="4 5" key="1">
    <citation type="submission" date="2024-04" db="EMBL/GenBank/DDBJ databases">
        <title>Symmetric and asymmetric DNA N6-adenine methylation regulates different biological responses in Mucorales.</title>
        <authorList>
            <consortium name="Lawrence Berkeley National Laboratory"/>
            <person name="Lax C."/>
            <person name="Mondo S.J."/>
            <person name="Osorio-Concepcion M."/>
            <person name="Muszewska A."/>
            <person name="Corrochano-Luque M."/>
            <person name="Gutierrez G."/>
            <person name="Riley R."/>
            <person name="Lipzen A."/>
            <person name="Guo J."/>
            <person name="Hundley H."/>
            <person name="Amirebrahimi M."/>
            <person name="Ng V."/>
            <person name="Lorenzo-Gutierrez D."/>
            <person name="Binder U."/>
            <person name="Yang J."/>
            <person name="Song Y."/>
            <person name="Canovas D."/>
            <person name="Navarro E."/>
            <person name="Freitag M."/>
            <person name="Gabaldon T."/>
            <person name="Grigoriev I.V."/>
            <person name="Corrochano L.M."/>
            <person name="Nicolas F.E."/>
            <person name="Garre V."/>
        </authorList>
    </citation>
    <scope>NUCLEOTIDE SEQUENCE [LARGE SCALE GENOMIC DNA]</scope>
    <source>
        <strain evidence="4 5">L51</strain>
    </source>
</reference>
<dbReference type="Gene3D" id="3.90.79.10">
    <property type="entry name" value="Nucleoside Triphosphate Pyrophosphohydrolase"/>
    <property type="match status" value="1"/>
</dbReference>
<evidence type="ECO:0000256" key="1">
    <source>
        <dbReference type="ARBA" id="ARBA00001946"/>
    </source>
</evidence>
<evidence type="ECO:0000256" key="2">
    <source>
        <dbReference type="ARBA" id="ARBA00022801"/>
    </source>
</evidence>
<dbReference type="Proteomes" id="UP001448207">
    <property type="component" value="Unassembled WGS sequence"/>
</dbReference>
<keyword evidence="2" id="KW-0378">Hydrolase</keyword>
<dbReference type="PROSITE" id="PS51462">
    <property type="entry name" value="NUDIX"/>
    <property type="match status" value="1"/>
</dbReference>
<dbReference type="Pfam" id="PF00293">
    <property type="entry name" value="NUDIX"/>
    <property type="match status" value="1"/>
</dbReference>
<name>A0ABR3AJ61_PHYBL</name>
<dbReference type="SUPFAM" id="SSF55811">
    <property type="entry name" value="Nudix"/>
    <property type="match status" value="1"/>
</dbReference>
<feature type="domain" description="Nudix hydrolase" evidence="3">
    <location>
        <begin position="103"/>
        <end position="259"/>
    </location>
</feature>
<comment type="cofactor">
    <cofactor evidence="1">
        <name>Mg(2+)</name>
        <dbReference type="ChEBI" id="CHEBI:18420"/>
    </cofactor>
</comment>
<dbReference type="PANTHER" id="PTHR11839:SF18">
    <property type="entry name" value="NUDIX HYDROLASE DOMAIN-CONTAINING PROTEIN"/>
    <property type="match status" value="1"/>
</dbReference>
<evidence type="ECO:0000313" key="4">
    <source>
        <dbReference type="EMBL" id="KAL0075843.1"/>
    </source>
</evidence>
<dbReference type="InterPro" id="IPR000086">
    <property type="entry name" value="NUDIX_hydrolase_dom"/>
</dbReference>
<dbReference type="EMBL" id="JBCLYO010000034">
    <property type="protein sequence ID" value="KAL0075843.1"/>
    <property type="molecule type" value="Genomic_DNA"/>
</dbReference>
<gene>
    <name evidence="4" type="ORF">J3Q64DRAFT_1774437</name>
</gene>
<dbReference type="PANTHER" id="PTHR11839">
    <property type="entry name" value="UDP/ADP-SUGAR PYROPHOSPHATASE"/>
    <property type="match status" value="1"/>
</dbReference>
<organism evidence="4 5">
    <name type="scientific">Phycomyces blakesleeanus</name>
    <dbReference type="NCBI Taxonomy" id="4837"/>
    <lineage>
        <taxon>Eukaryota</taxon>
        <taxon>Fungi</taxon>
        <taxon>Fungi incertae sedis</taxon>
        <taxon>Mucoromycota</taxon>
        <taxon>Mucoromycotina</taxon>
        <taxon>Mucoromycetes</taxon>
        <taxon>Mucorales</taxon>
        <taxon>Phycomycetaceae</taxon>
        <taxon>Phycomyces</taxon>
    </lineage>
</organism>
<proteinExistence type="predicted"/>
<evidence type="ECO:0000259" key="3">
    <source>
        <dbReference type="PROSITE" id="PS51462"/>
    </source>
</evidence>
<accession>A0ABR3AJ61</accession>
<keyword evidence="5" id="KW-1185">Reference proteome</keyword>
<dbReference type="CDD" id="cd03424">
    <property type="entry name" value="NUDIX_ADPRase_Nudt5_UGPPase_Nudt14"/>
    <property type="match status" value="1"/>
</dbReference>
<evidence type="ECO:0000313" key="5">
    <source>
        <dbReference type="Proteomes" id="UP001448207"/>
    </source>
</evidence>
<dbReference type="InterPro" id="IPR015797">
    <property type="entry name" value="NUDIX_hydrolase-like_dom_sf"/>
</dbReference>
<sequence length="267" mass="29597">MLSFIRSLGNRAIHTRMTHYVSIANQKVPITGSTPEILNKVLKFQPFKDWIQTFNKQPNEMNIHSIEIQSTDIFGSSKLGFVKFKADVRYKETGKNAPGIVFMRGGSVAVLIILKSEGKNTEDKVILTVQPRIAVPSLEFPELPAGMLDGSGQFSGVAAKEIEEETGLIIKDDELIDLTELAYGTSWRGVYPSAGGSDEFLRLFVCHKTLSQSDINELEGKLTGLRDHGENITLKLVDLKDAWKCAPDSKLLSTLALYDALKRENLV</sequence>